<feature type="domain" description="Sulfatase N-terminal" evidence="4">
    <location>
        <begin position="239"/>
        <end position="525"/>
    </location>
</feature>
<evidence type="ECO:0000256" key="2">
    <source>
        <dbReference type="ARBA" id="ARBA00009983"/>
    </source>
</evidence>
<evidence type="ECO:0000256" key="1">
    <source>
        <dbReference type="ARBA" id="ARBA00004936"/>
    </source>
</evidence>
<gene>
    <name evidence="5" type="ORF">KQI86_03315</name>
</gene>
<keyword evidence="6" id="KW-1185">Reference proteome</keyword>
<evidence type="ECO:0000313" key="5">
    <source>
        <dbReference type="EMBL" id="MBU5483342.1"/>
    </source>
</evidence>
<dbReference type="EMBL" id="JAHLQF010000001">
    <property type="protein sequence ID" value="MBU5483342.1"/>
    <property type="molecule type" value="Genomic_DNA"/>
</dbReference>
<feature type="transmembrane region" description="Helical" evidence="3">
    <location>
        <begin position="6"/>
        <end position="22"/>
    </location>
</feature>
<keyword evidence="3" id="KW-0472">Membrane</keyword>
<dbReference type="InterPro" id="IPR000917">
    <property type="entry name" value="Sulfatase_N"/>
</dbReference>
<name>A0ABS6EDW9_9CLOT</name>
<dbReference type="CDD" id="cd16015">
    <property type="entry name" value="LTA_synthase"/>
    <property type="match status" value="1"/>
</dbReference>
<comment type="pathway">
    <text evidence="1">Cell wall biogenesis; lipoteichoic acid biosynthesis.</text>
</comment>
<organism evidence="5 6">
    <name type="scientific">Clostridium mobile</name>
    <dbReference type="NCBI Taxonomy" id="2841512"/>
    <lineage>
        <taxon>Bacteria</taxon>
        <taxon>Bacillati</taxon>
        <taxon>Bacillota</taxon>
        <taxon>Clostridia</taxon>
        <taxon>Eubacteriales</taxon>
        <taxon>Clostridiaceae</taxon>
        <taxon>Clostridium</taxon>
    </lineage>
</organism>
<dbReference type="PIRSF" id="PIRSF005091">
    <property type="entry name" value="Mmb_sulf_HI1246"/>
    <property type="match status" value="1"/>
</dbReference>
<keyword evidence="3" id="KW-1133">Transmembrane helix</keyword>
<dbReference type="PANTHER" id="PTHR47371:SF3">
    <property type="entry name" value="PHOSPHOGLYCEROL TRANSFERASE I"/>
    <property type="match status" value="1"/>
</dbReference>
<feature type="transmembrane region" description="Helical" evidence="3">
    <location>
        <begin position="34"/>
        <end position="52"/>
    </location>
</feature>
<feature type="transmembrane region" description="Helical" evidence="3">
    <location>
        <begin position="58"/>
        <end position="78"/>
    </location>
</feature>
<feature type="transmembrane region" description="Helical" evidence="3">
    <location>
        <begin position="113"/>
        <end position="129"/>
    </location>
</feature>
<dbReference type="Proteomes" id="UP000726170">
    <property type="component" value="Unassembled WGS sequence"/>
</dbReference>
<dbReference type="Pfam" id="PF00884">
    <property type="entry name" value="Sulfatase"/>
    <property type="match status" value="1"/>
</dbReference>
<evidence type="ECO:0000256" key="3">
    <source>
        <dbReference type="SAM" id="Phobius"/>
    </source>
</evidence>
<protein>
    <submittedName>
        <fullName evidence="5">LTA synthase family protein</fullName>
    </submittedName>
</protein>
<evidence type="ECO:0000313" key="6">
    <source>
        <dbReference type="Proteomes" id="UP000726170"/>
    </source>
</evidence>
<dbReference type="InterPro" id="IPR012160">
    <property type="entry name" value="LtaS-like"/>
</dbReference>
<dbReference type="InterPro" id="IPR050448">
    <property type="entry name" value="OpgB/LTA_synthase_biosynth"/>
</dbReference>
<proteinExistence type="inferred from homology"/>
<dbReference type="RefSeq" id="WP_216437727.1">
    <property type="nucleotide sequence ID" value="NZ_JAHLQF010000001.1"/>
</dbReference>
<comment type="similarity">
    <text evidence="2">Belongs to the LTA synthase family.</text>
</comment>
<reference evidence="5 6" key="1">
    <citation type="submission" date="2021-06" db="EMBL/GenBank/DDBJ databases">
        <authorList>
            <person name="Sun Q."/>
            <person name="Li D."/>
        </authorList>
    </citation>
    <scope>NUCLEOTIDE SEQUENCE [LARGE SCALE GENOMIC DNA]</scope>
    <source>
        <strain evidence="5 6">MSJ-11</strain>
    </source>
</reference>
<sequence length="605" mass="69172">MPGLDLISFIFTVTIKLLFFGKEIEKGYFTYKSIFIPVLSSVLLFAAIGFLFNKDKRFKIYTIFNIIITLFIVADLNYFRYFKDLISLPIILNGFQLGAVKNSVGNLLKATDFLYFIDIFIFLIIHKLYKGHKLPAINFKTRAIISIALLLVGVTGNAIKIYDLSKEQPRLLSSMYNKVYVATKLGGVNYHLLDSYNVAVNSISKKIPISKETKEAMSSFLINNSKKSSENLKGIGDGKNLIMIQVEALQGFAIDKTILGKEITPNLNKLMKRSAYFNNYFYQTASGGTSDAEFISNNSLYPTPSGSVTYLYTNNEFNALPEALAKKGYNTSAFHGFRDNFWNRNIMFPKYGFQEFHGEKDYNIDETMGLGLSDESFFKQSLKKMDNLKEPYYSFLVTLTSHFPYEDTEKYGDFPVGEFEGTLLGNYLKSIHYTDKQLGMFIDELEKNETLDNSILVLYGDHYAIPKENKAELAKFLGVNDFTELQWMELNKVPLMIHFPQDQHKGVYEIYSGQVDLYPTLANIFNLPAENMMGKDLFNSKEGKVIFRNGSFTNGEVFYLSQDNSFYDMNTGNKIPENEKLTAFKESVINELEYSDLILRYNLLK</sequence>
<accession>A0ABS6EDW9</accession>
<keyword evidence="3" id="KW-0812">Transmembrane</keyword>
<evidence type="ECO:0000259" key="4">
    <source>
        <dbReference type="Pfam" id="PF00884"/>
    </source>
</evidence>
<dbReference type="PANTHER" id="PTHR47371">
    <property type="entry name" value="LIPOTEICHOIC ACID SYNTHASE"/>
    <property type="match status" value="1"/>
</dbReference>
<comment type="caution">
    <text evidence="5">The sequence shown here is derived from an EMBL/GenBank/DDBJ whole genome shotgun (WGS) entry which is preliminary data.</text>
</comment>